<gene>
    <name evidence="9" type="ORF">GCM10008013_44770</name>
</gene>
<keyword evidence="10" id="KW-1185">Reference proteome</keyword>
<reference evidence="10" key="1">
    <citation type="journal article" date="2019" name="Int. J. Syst. Evol. Microbiol.">
        <title>The Global Catalogue of Microorganisms (GCM) 10K type strain sequencing project: providing services to taxonomists for standard genome sequencing and annotation.</title>
        <authorList>
            <consortium name="The Broad Institute Genomics Platform"/>
            <consortium name="The Broad Institute Genome Sequencing Center for Infectious Disease"/>
            <person name="Wu L."/>
            <person name="Ma J."/>
        </authorList>
    </citation>
    <scope>NUCLEOTIDE SEQUENCE [LARGE SCALE GENOMIC DNA]</scope>
    <source>
        <strain evidence="10">CGMCC 1.12769</strain>
    </source>
</reference>
<dbReference type="GO" id="GO:0016740">
    <property type="term" value="F:transferase activity"/>
    <property type="evidence" value="ECO:0007669"/>
    <property type="project" value="UniProtKB-KW"/>
</dbReference>
<evidence type="ECO:0000256" key="7">
    <source>
        <dbReference type="SAM" id="Phobius"/>
    </source>
</evidence>
<evidence type="ECO:0000256" key="1">
    <source>
        <dbReference type="ARBA" id="ARBA00004141"/>
    </source>
</evidence>
<dbReference type="InterPro" id="IPR017475">
    <property type="entry name" value="EPS_sugar_tfrase"/>
</dbReference>
<keyword evidence="5 7" id="KW-1133">Transmembrane helix</keyword>
<comment type="similarity">
    <text evidence="2">Belongs to the bacterial sugar transferase family.</text>
</comment>
<evidence type="ECO:0000256" key="3">
    <source>
        <dbReference type="ARBA" id="ARBA00022679"/>
    </source>
</evidence>
<keyword evidence="6 7" id="KW-0472">Membrane</keyword>
<dbReference type="InterPro" id="IPR003362">
    <property type="entry name" value="Bact_transf"/>
</dbReference>
<comment type="subcellular location">
    <subcellularLocation>
        <location evidence="1">Membrane</location>
        <topology evidence="1">Multi-pass membrane protein</topology>
    </subcellularLocation>
</comment>
<evidence type="ECO:0000256" key="4">
    <source>
        <dbReference type="ARBA" id="ARBA00022692"/>
    </source>
</evidence>
<keyword evidence="4 7" id="KW-0812">Transmembrane</keyword>
<dbReference type="Pfam" id="PF02397">
    <property type="entry name" value="Bac_transf"/>
    <property type="match status" value="1"/>
</dbReference>
<feature type="transmembrane region" description="Helical" evidence="7">
    <location>
        <begin position="12"/>
        <end position="29"/>
    </location>
</feature>
<proteinExistence type="inferred from homology"/>
<keyword evidence="3 9" id="KW-0808">Transferase</keyword>
<feature type="transmembrane region" description="Helical" evidence="7">
    <location>
        <begin position="79"/>
        <end position="99"/>
    </location>
</feature>
<accession>A0ABQ1YUC5</accession>
<feature type="transmembrane region" description="Helical" evidence="7">
    <location>
        <begin position="49"/>
        <end position="67"/>
    </location>
</feature>
<evidence type="ECO:0000313" key="10">
    <source>
        <dbReference type="Proteomes" id="UP000659344"/>
    </source>
</evidence>
<sequence>MIKLFRKSGMKVILLTLDCLLIYVSYVLAYELRYSLSVPFMKWDSFFVYAPWLGLFTILTYYCFNLYDFAGRRKPSQFLFNLIIAQLFVATGLIVLNYWMKSFILPRRILLIAIISQLFLSFSLRLVLFYIQSKVCSTKKALVILNDRNADADILQRIFYKGTPWFRIGKIVTLWNEPGNLPPANMWEDRDLKVLLLGQGISPWVKSELIRLAGARNMEVVLIPEFYELYLRDAEPQQIDDLLVYSIMPPQLNLLERCLKRLSDLVMASLLLVITSPIMIFMFIVIPMTSKGKSLYVQERVGLHEKPFHLFKFRSMVDNAEAGTGPVLAGEQDARITRLGQFIRATRIDELPQLFNVLLGDMSMVGPRPERGYFVEQFKEELPHYTYRLMVKPGLTGYAQVMANYSTIPCDKLRYDLMYIKRYSFLLDLKILFQTIRVVLQREQSKGINRDSGSVVALQFNESLGGIRIPSEGGYQLPHH</sequence>
<protein>
    <submittedName>
        <fullName evidence="9">Sugar transferase</fullName>
    </submittedName>
</protein>
<feature type="transmembrane region" description="Helical" evidence="7">
    <location>
        <begin position="111"/>
        <end position="131"/>
    </location>
</feature>
<evidence type="ECO:0000256" key="2">
    <source>
        <dbReference type="ARBA" id="ARBA00006464"/>
    </source>
</evidence>
<dbReference type="NCBIfam" id="TIGR03025">
    <property type="entry name" value="EPS_sugtrans"/>
    <property type="match status" value="1"/>
</dbReference>
<organism evidence="9 10">
    <name type="scientific">Paenibacillus segetis</name>
    <dbReference type="NCBI Taxonomy" id="1325360"/>
    <lineage>
        <taxon>Bacteria</taxon>
        <taxon>Bacillati</taxon>
        <taxon>Bacillota</taxon>
        <taxon>Bacilli</taxon>
        <taxon>Bacillales</taxon>
        <taxon>Paenibacillaceae</taxon>
        <taxon>Paenibacillus</taxon>
    </lineage>
</organism>
<dbReference type="Proteomes" id="UP000659344">
    <property type="component" value="Unassembled WGS sequence"/>
</dbReference>
<dbReference type="EMBL" id="BMFT01000005">
    <property type="protein sequence ID" value="GGH37366.1"/>
    <property type="molecule type" value="Genomic_DNA"/>
</dbReference>
<evidence type="ECO:0000256" key="5">
    <source>
        <dbReference type="ARBA" id="ARBA00022989"/>
    </source>
</evidence>
<dbReference type="PANTHER" id="PTHR30576">
    <property type="entry name" value="COLANIC BIOSYNTHESIS UDP-GLUCOSE LIPID CARRIER TRANSFERASE"/>
    <property type="match status" value="1"/>
</dbReference>
<dbReference type="RefSeq" id="WP_188542118.1">
    <property type="nucleotide sequence ID" value="NZ_BMFT01000005.1"/>
</dbReference>
<comment type="caution">
    <text evidence="9">The sequence shown here is derived from an EMBL/GenBank/DDBJ whole genome shotgun (WGS) entry which is preliminary data.</text>
</comment>
<evidence type="ECO:0000259" key="8">
    <source>
        <dbReference type="Pfam" id="PF02397"/>
    </source>
</evidence>
<dbReference type="PANTHER" id="PTHR30576:SF0">
    <property type="entry name" value="UNDECAPRENYL-PHOSPHATE N-ACETYLGALACTOSAMINYL 1-PHOSPHATE TRANSFERASE-RELATED"/>
    <property type="match status" value="1"/>
</dbReference>
<feature type="domain" description="Bacterial sugar transferase" evidence="8">
    <location>
        <begin position="260"/>
        <end position="441"/>
    </location>
</feature>
<evidence type="ECO:0000313" key="9">
    <source>
        <dbReference type="EMBL" id="GGH37366.1"/>
    </source>
</evidence>
<feature type="transmembrane region" description="Helical" evidence="7">
    <location>
        <begin position="265"/>
        <end position="286"/>
    </location>
</feature>
<evidence type="ECO:0000256" key="6">
    <source>
        <dbReference type="ARBA" id="ARBA00023136"/>
    </source>
</evidence>
<name>A0ABQ1YUC5_9BACL</name>